<evidence type="ECO:0000313" key="1">
    <source>
        <dbReference type="EMBL" id="RRO87589.1"/>
    </source>
</evidence>
<accession>A0A3R8QL34</accession>
<dbReference type="Gene3D" id="3.40.30.10">
    <property type="entry name" value="Glutaredoxin"/>
    <property type="match status" value="1"/>
</dbReference>
<gene>
    <name evidence="1" type="ORF">CXF48_01285</name>
</gene>
<dbReference type="InterPro" id="IPR053977">
    <property type="entry name" value="Rv2466c-like"/>
</dbReference>
<dbReference type="Pfam" id="PF22234">
    <property type="entry name" value="Rv2466c-like"/>
    <property type="match status" value="1"/>
</dbReference>
<name>A0A3R8QL34_9CORY</name>
<dbReference type="RefSeq" id="WP_010274289.1">
    <property type="nucleotide sequence ID" value="NZ_CP066067.1"/>
</dbReference>
<reference evidence="1 2" key="1">
    <citation type="submission" date="2018-01" db="EMBL/GenBank/DDBJ databases">
        <title>Twenty Corynebacterium bovis Genomes.</title>
        <authorList>
            <person name="Gulvik C.A."/>
        </authorList>
    </citation>
    <scope>NUCLEOTIDE SEQUENCE [LARGE SCALE GENOMIC DNA]</scope>
    <source>
        <strain evidence="1 2">F6900</strain>
    </source>
</reference>
<organism evidence="1 2">
    <name type="scientific">Corynebacterium bovis</name>
    <dbReference type="NCBI Taxonomy" id="36808"/>
    <lineage>
        <taxon>Bacteria</taxon>
        <taxon>Bacillati</taxon>
        <taxon>Actinomycetota</taxon>
        <taxon>Actinomycetes</taxon>
        <taxon>Mycobacteriales</taxon>
        <taxon>Corynebacteriaceae</taxon>
        <taxon>Corynebacterium</taxon>
    </lineage>
</organism>
<evidence type="ECO:0000313" key="2">
    <source>
        <dbReference type="Proteomes" id="UP000276526"/>
    </source>
</evidence>
<dbReference type="OrthoDB" id="4125991at2"/>
<dbReference type="InterPro" id="IPR036249">
    <property type="entry name" value="Thioredoxin-like_sf"/>
</dbReference>
<dbReference type="SUPFAM" id="SSF52833">
    <property type="entry name" value="Thioredoxin-like"/>
    <property type="match status" value="1"/>
</dbReference>
<comment type="caution">
    <text evidence="1">The sequence shown here is derived from an EMBL/GenBank/DDBJ whole genome shotgun (WGS) entry which is preliminary data.</text>
</comment>
<dbReference type="Proteomes" id="UP000276526">
    <property type="component" value="Unassembled WGS sequence"/>
</dbReference>
<sequence>MTDTTTVTMYFDATCPFAWVTSRWLKEVGTVRDIEVEWAPMSLAVLNEDNEDISDGYREHLLAAWGPARVAAAVYTEHPEALDAYYTAIGTRIHNEKRGGSGLHGHDGLISEALAEAGLPASLIDVAHRGPDEEGSYEPQLRESHAKALELVGNDVGTPVLRLGDHAFFGPVLTRVPRGETAGTLFDAAVTLGGYPHFFELKRSRTENPDAS</sequence>
<dbReference type="GeneID" id="60808405"/>
<dbReference type="EMBL" id="PQNK01000002">
    <property type="protein sequence ID" value="RRO87589.1"/>
    <property type="molecule type" value="Genomic_DNA"/>
</dbReference>
<proteinExistence type="predicted"/>
<dbReference type="AlphaFoldDB" id="A0A3R8QL34"/>
<protein>
    <submittedName>
        <fullName evidence="1">Disulfide bond formation protein DsbA</fullName>
    </submittedName>
</protein>